<feature type="domain" description="Carbohydrate kinase FGGY C-terminal" evidence="5">
    <location>
        <begin position="271"/>
        <end position="470"/>
    </location>
</feature>
<organism evidence="6 7">
    <name type="scientific">Methylobacterium crusticola</name>
    <dbReference type="NCBI Taxonomy" id="1697972"/>
    <lineage>
        <taxon>Bacteria</taxon>
        <taxon>Pseudomonadati</taxon>
        <taxon>Pseudomonadota</taxon>
        <taxon>Alphaproteobacteria</taxon>
        <taxon>Hyphomicrobiales</taxon>
        <taxon>Methylobacteriaceae</taxon>
        <taxon>Methylobacterium</taxon>
    </lineage>
</organism>
<keyword evidence="1" id="KW-0808">Transferase</keyword>
<dbReference type="EMBL" id="BPQH01000005">
    <property type="protein sequence ID" value="GJD49314.1"/>
    <property type="molecule type" value="Genomic_DNA"/>
</dbReference>
<gene>
    <name evidence="6" type="primary">araB_1</name>
    <name evidence="6" type="ORF">OPKNFCMD_2044</name>
</gene>
<keyword evidence="7" id="KW-1185">Reference proteome</keyword>
<evidence type="ECO:0000313" key="7">
    <source>
        <dbReference type="Proteomes" id="UP001055167"/>
    </source>
</evidence>
<dbReference type="SUPFAM" id="SSF53067">
    <property type="entry name" value="Actin-like ATPase domain"/>
    <property type="match status" value="2"/>
</dbReference>
<proteinExistence type="predicted"/>
<dbReference type="Pfam" id="PF00370">
    <property type="entry name" value="FGGY_N"/>
    <property type="match status" value="1"/>
</dbReference>
<dbReference type="PIRSF" id="PIRSF000538">
    <property type="entry name" value="GlpK"/>
    <property type="match status" value="1"/>
</dbReference>
<dbReference type="InterPro" id="IPR018484">
    <property type="entry name" value="FGGY_N"/>
</dbReference>
<dbReference type="Gene3D" id="1.20.58.2240">
    <property type="match status" value="1"/>
</dbReference>
<evidence type="ECO:0000259" key="4">
    <source>
        <dbReference type="Pfam" id="PF00370"/>
    </source>
</evidence>
<dbReference type="RefSeq" id="WP_128565944.1">
    <property type="nucleotide sequence ID" value="NZ_BPQH01000005.1"/>
</dbReference>
<name>A0ABQ4QWN2_9HYPH</name>
<evidence type="ECO:0000256" key="3">
    <source>
        <dbReference type="SAM" id="MobiDB-lite"/>
    </source>
</evidence>
<feature type="compositionally biased region" description="Pro residues" evidence="3">
    <location>
        <begin position="537"/>
        <end position="552"/>
    </location>
</feature>
<dbReference type="Pfam" id="PF02782">
    <property type="entry name" value="FGGY_C"/>
    <property type="match status" value="1"/>
</dbReference>
<dbReference type="Proteomes" id="UP001055167">
    <property type="component" value="Unassembled WGS sequence"/>
</dbReference>
<feature type="compositionally biased region" description="Low complexity" evidence="3">
    <location>
        <begin position="524"/>
        <end position="536"/>
    </location>
</feature>
<evidence type="ECO:0000256" key="1">
    <source>
        <dbReference type="ARBA" id="ARBA00022679"/>
    </source>
</evidence>
<dbReference type="InterPro" id="IPR043129">
    <property type="entry name" value="ATPase_NBD"/>
</dbReference>
<evidence type="ECO:0000313" key="6">
    <source>
        <dbReference type="EMBL" id="GJD49314.1"/>
    </source>
</evidence>
<feature type="region of interest" description="Disordered" evidence="3">
    <location>
        <begin position="524"/>
        <end position="552"/>
    </location>
</feature>
<dbReference type="InterPro" id="IPR000577">
    <property type="entry name" value="Carb_kinase_FGGY"/>
</dbReference>
<sequence length="552" mass="58171">MSAPLLLAVDVGTLSARAGLFTADGHGLAARQAPFRLLRPAEHHAVYRMAEIWEAVIGAVRDCLRAEPGAGARVAGLAFDATSSLALTAAGDPPLEGGGDVLCWMDHRAEAEALAVDRTGHRFLDHVGGALSPESNLPKLLWLKRHRPQAWARLAAARDLCDELAFRATGIDRHSVCGLACKWPYLPHEPEPWCRDLLAALGLEDLTALGRLAARPAHVGEVHGPLAPSVAERCGLRAGLPVAVGLIDAEAGALGVLGRDFRGRMNRVLPMIAGTSTSFMPFTADKRHVPGVWGPFKDAVFPGLWMHEAGQSLSGAALDAVLAHHPASPGPPGAERHAAAAAAVLARLDAEGPAFGARRHVVPDWLGNRAPLGDGRVRALLTGIGEETSERAFLEAYYAAARGLALQTRHIREHLNRHGYAIDTVALAGGHRRNPLLVRLYRDALGCDLVLGEADEPVLLGTAMVAATAAGLSPDLLGALDAMAPAQRVLARDPAWARAHERAYRTYLALFEARNAVEREALAAEAGPWAPHAAPDVPAPAAAPSPDPHGAA</sequence>
<comment type="caution">
    <text evidence="6">The sequence shown here is derived from an EMBL/GenBank/DDBJ whole genome shotgun (WGS) entry which is preliminary data.</text>
</comment>
<evidence type="ECO:0000256" key="2">
    <source>
        <dbReference type="ARBA" id="ARBA00022777"/>
    </source>
</evidence>
<keyword evidence="2" id="KW-0418">Kinase</keyword>
<evidence type="ECO:0000259" key="5">
    <source>
        <dbReference type="Pfam" id="PF02782"/>
    </source>
</evidence>
<dbReference type="PANTHER" id="PTHR43435">
    <property type="entry name" value="RIBULOKINASE"/>
    <property type="match status" value="1"/>
</dbReference>
<dbReference type="PANTHER" id="PTHR43435:SF4">
    <property type="entry name" value="FGGY CARBOHYDRATE KINASE DOMAIN-CONTAINING PROTEIN"/>
    <property type="match status" value="1"/>
</dbReference>
<protein>
    <submittedName>
        <fullName evidence="6">Ribulokinase</fullName>
    </submittedName>
</protein>
<dbReference type="InterPro" id="IPR018485">
    <property type="entry name" value="FGGY_C"/>
</dbReference>
<reference evidence="6" key="1">
    <citation type="journal article" date="2021" name="Front. Microbiol.">
        <title>Comprehensive Comparative Genomics and Phenotyping of Methylobacterium Species.</title>
        <authorList>
            <person name="Alessa O."/>
            <person name="Ogura Y."/>
            <person name="Fujitani Y."/>
            <person name="Takami H."/>
            <person name="Hayashi T."/>
            <person name="Sahin N."/>
            <person name="Tani A."/>
        </authorList>
    </citation>
    <scope>NUCLEOTIDE SEQUENCE</scope>
    <source>
        <strain evidence="6">KCTC 52305</strain>
    </source>
</reference>
<accession>A0ABQ4QWN2</accession>
<dbReference type="Gene3D" id="3.30.420.40">
    <property type="match status" value="1"/>
</dbReference>
<reference evidence="6" key="2">
    <citation type="submission" date="2021-08" db="EMBL/GenBank/DDBJ databases">
        <authorList>
            <person name="Tani A."/>
            <person name="Ola A."/>
            <person name="Ogura Y."/>
            <person name="Katsura K."/>
            <person name="Hayashi T."/>
        </authorList>
    </citation>
    <scope>NUCLEOTIDE SEQUENCE</scope>
    <source>
        <strain evidence="6">KCTC 52305</strain>
    </source>
</reference>
<feature type="domain" description="Carbohydrate kinase FGGY N-terminal" evidence="4">
    <location>
        <begin position="6"/>
        <end position="255"/>
    </location>
</feature>